<comment type="caution">
    <text evidence="1">The sequence shown here is derived from an EMBL/GenBank/DDBJ whole genome shotgun (WGS) entry which is preliminary data.</text>
</comment>
<dbReference type="Proteomes" id="UP000557566">
    <property type="component" value="Unassembled WGS sequence"/>
</dbReference>
<evidence type="ECO:0000313" key="2">
    <source>
        <dbReference type="Proteomes" id="UP000557566"/>
    </source>
</evidence>
<proteinExistence type="predicted"/>
<dbReference type="OrthoDB" id="843225at2759"/>
<dbReference type="AlphaFoldDB" id="A0A8H4PM63"/>
<dbReference type="EMBL" id="JAAVMX010000007">
    <property type="protein sequence ID" value="KAF4506333.1"/>
    <property type="molecule type" value="Genomic_DNA"/>
</dbReference>
<keyword evidence="2" id="KW-1185">Reference proteome</keyword>
<sequence length="106" mass="11406">MGSAFDGGVFDRTTGGIFDNAISGILGSIIGRALEARNHFYHPHVASSIRPCPVTSFMDNVSDCILLSRLLPLNLVGAYHLLPDLAALQHGLHPAVEIEKDKPFNP</sequence>
<organism evidence="1 2">
    <name type="scientific">Ophiocordyceps sinensis</name>
    <dbReference type="NCBI Taxonomy" id="72228"/>
    <lineage>
        <taxon>Eukaryota</taxon>
        <taxon>Fungi</taxon>
        <taxon>Dikarya</taxon>
        <taxon>Ascomycota</taxon>
        <taxon>Pezizomycotina</taxon>
        <taxon>Sordariomycetes</taxon>
        <taxon>Hypocreomycetidae</taxon>
        <taxon>Hypocreales</taxon>
        <taxon>Ophiocordycipitaceae</taxon>
        <taxon>Ophiocordyceps</taxon>
    </lineage>
</organism>
<protein>
    <submittedName>
        <fullName evidence="1">Uncharacterized protein</fullName>
    </submittedName>
</protein>
<evidence type="ECO:0000313" key="1">
    <source>
        <dbReference type="EMBL" id="KAF4506333.1"/>
    </source>
</evidence>
<accession>A0A8H4PM63</accession>
<name>A0A8H4PM63_9HYPO</name>
<gene>
    <name evidence="1" type="ORF">G6O67_006429</name>
</gene>
<reference evidence="1 2" key="1">
    <citation type="journal article" date="2020" name="Genome Biol. Evol.">
        <title>A new high-quality draft genome assembly of the Chinese cordyceps Ophiocordyceps sinensis.</title>
        <authorList>
            <person name="Shu R."/>
            <person name="Zhang J."/>
            <person name="Meng Q."/>
            <person name="Zhang H."/>
            <person name="Zhou G."/>
            <person name="Li M."/>
            <person name="Wu P."/>
            <person name="Zhao Y."/>
            <person name="Chen C."/>
            <person name="Qin Q."/>
        </authorList>
    </citation>
    <scope>NUCLEOTIDE SEQUENCE [LARGE SCALE GENOMIC DNA]</scope>
    <source>
        <strain evidence="1 2">IOZ07</strain>
    </source>
</reference>